<reference evidence="2 3" key="1">
    <citation type="submission" date="2016-03" db="EMBL/GenBank/DDBJ databases">
        <title>Complete genome sequence of Pedobacter cryoconitis PAMC 27485.</title>
        <authorList>
            <person name="Lee J."/>
            <person name="Kim O.-S."/>
        </authorList>
    </citation>
    <scope>NUCLEOTIDE SEQUENCE [LARGE SCALE GENOMIC DNA]</scope>
    <source>
        <strain evidence="2 3">PAMC 27485</strain>
    </source>
</reference>
<keyword evidence="1" id="KW-0812">Transmembrane</keyword>
<dbReference type="EMBL" id="CP014504">
    <property type="protein sequence ID" value="AMQ00925.1"/>
    <property type="molecule type" value="Genomic_DNA"/>
</dbReference>
<evidence type="ECO:0000313" key="2">
    <source>
        <dbReference type="EMBL" id="AMQ00925.1"/>
    </source>
</evidence>
<accession>A0A127VHX5</accession>
<evidence type="ECO:0000313" key="3">
    <source>
        <dbReference type="Proteomes" id="UP000071561"/>
    </source>
</evidence>
<name>A0A127VHX5_9SPHI</name>
<keyword evidence="1" id="KW-0472">Membrane</keyword>
<dbReference type="Proteomes" id="UP000071561">
    <property type="component" value="Chromosome"/>
</dbReference>
<organism evidence="2 3">
    <name type="scientific">Pedobacter cryoconitis</name>
    <dbReference type="NCBI Taxonomy" id="188932"/>
    <lineage>
        <taxon>Bacteria</taxon>
        <taxon>Pseudomonadati</taxon>
        <taxon>Bacteroidota</taxon>
        <taxon>Sphingobacteriia</taxon>
        <taxon>Sphingobacteriales</taxon>
        <taxon>Sphingobacteriaceae</taxon>
        <taxon>Pedobacter</taxon>
    </lineage>
</organism>
<evidence type="ECO:0000256" key="1">
    <source>
        <dbReference type="SAM" id="Phobius"/>
    </source>
</evidence>
<keyword evidence="1" id="KW-1133">Transmembrane helix</keyword>
<dbReference type="PATRIC" id="fig|188932.3.peg.4230"/>
<keyword evidence="3" id="KW-1185">Reference proteome</keyword>
<dbReference type="KEGG" id="pcm:AY601_4074"/>
<gene>
    <name evidence="2" type="ORF">AY601_4074</name>
</gene>
<dbReference type="AlphaFoldDB" id="A0A127VHX5"/>
<proteinExistence type="predicted"/>
<sequence>MNRLEESEHLNGEDNLPLTSAGAKVLIIIAVMMFMTCLTIYVAGELDKADKARSVESFPDHSEIRNSIEL</sequence>
<feature type="transmembrane region" description="Helical" evidence="1">
    <location>
        <begin position="25"/>
        <end position="44"/>
    </location>
</feature>
<protein>
    <submittedName>
        <fullName evidence="2">Uncharacterized protein</fullName>
    </submittedName>
</protein>